<protein>
    <submittedName>
        <fullName evidence="1">Uncharacterized protein</fullName>
    </submittedName>
</protein>
<dbReference type="EMBL" id="BAABGZ010000072">
    <property type="protein sequence ID" value="GAA4364817.1"/>
    <property type="molecule type" value="Genomic_DNA"/>
</dbReference>
<dbReference type="Proteomes" id="UP001501153">
    <property type="component" value="Unassembled WGS sequence"/>
</dbReference>
<evidence type="ECO:0000313" key="2">
    <source>
        <dbReference type="Proteomes" id="UP001501153"/>
    </source>
</evidence>
<keyword evidence="2" id="KW-1185">Reference proteome</keyword>
<proteinExistence type="predicted"/>
<accession>A0ABP8IPI3</accession>
<organism evidence="1 2">
    <name type="scientific">Hymenobacter saemangeumensis</name>
    <dbReference type="NCBI Taxonomy" id="1084522"/>
    <lineage>
        <taxon>Bacteria</taxon>
        <taxon>Pseudomonadati</taxon>
        <taxon>Bacteroidota</taxon>
        <taxon>Cytophagia</taxon>
        <taxon>Cytophagales</taxon>
        <taxon>Hymenobacteraceae</taxon>
        <taxon>Hymenobacter</taxon>
    </lineage>
</organism>
<name>A0ABP8IPI3_9BACT</name>
<comment type="caution">
    <text evidence="1">The sequence shown here is derived from an EMBL/GenBank/DDBJ whole genome shotgun (WGS) entry which is preliminary data.</text>
</comment>
<evidence type="ECO:0000313" key="1">
    <source>
        <dbReference type="EMBL" id="GAA4364817.1"/>
    </source>
</evidence>
<sequence>MTATASAWGAHTRKVVPAAWGTAPMPGCGAAGVEGRALREGRVGFVARALEEGEEAGMKKTNK</sequence>
<reference evidence="2" key="1">
    <citation type="journal article" date="2019" name="Int. J. Syst. Evol. Microbiol.">
        <title>The Global Catalogue of Microorganisms (GCM) 10K type strain sequencing project: providing services to taxonomists for standard genome sequencing and annotation.</title>
        <authorList>
            <consortium name="The Broad Institute Genomics Platform"/>
            <consortium name="The Broad Institute Genome Sequencing Center for Infectious Disease"/>
            <person name="Wu L."/>
            <person name="Ma J."/>
        </authorList>
    </citation>
    <scope>NUCLEOTIDE SEQUENCE [LARGE SCALE GENOMIC DNA]</scope>
    <source>
        <strain evidence="2">JCM 17923</strain>
    </source>
</reference>
<gene>
    <name evidence="1" type="ORF">GCM10023185_34630</name>
</gene>